<dbReference type="Proteomes" id="UP000060699">
    <property type="component" value="Chromosome"/>
</dbReference>
<dbReference type="AlphaFoldDB" id="A0A0U3CW51"/>
<evidence type="ECO:0000313" key="2">
    <source>
        <dbReference type="EMBL" id="ALV05574.1"/>
    </source>
</evidence>
<gene>
    <name evidence="2" type="ORF">RD2015_1081</name>
</gene>
<protein>
    <submittedName>
        <fullName evidence="2">Uncharacterized protein</fullName>
    </submittedName>
</protein>
<feature type="compositionally biased region" description="Basic and acidic residues" evidence="1">
    <location>
        <begin position="18"/>
        <end position="28"/>
    </location>
</feature>
<organism evidence="2 3">
    <name type="scientific">Roseateles depolymerans</name>
    <dbReference type="NCBI Taxonomy" id="76731"/>
    <lineage>
        <taxon>Bacteria</taxon>
        <taxon>Pseudomonadati</taxon>
        <taxon>Pseudomonadota</taxon>
        <taxon>Betaproteobacteria</taxon>
        <taxon>Burkholderiales</taxon>
        <taxon>Sphaerotilaceae</taxon>
        <taxon>Roseateles</taxon>
    </lineage>
</organism>
<evidence type="ECO:0000313" key="3">
    <source>
        <dbReference type="Proteomes" id="UP000060699"/>
    </source>
</evidence>
<reference evidence="2 3" key="1">
    <citation type="submission" date="2015-12" db="EMBL/GenBank/DDBJ databases">
        <title>Complete genome of Roseateles depolymerans KCTC 42856.</title>
        <authorList>
            <person name="Kim K.M."/>
        </authorList>
    </citation>
    <scope>NUCLEOTIDE SEQUENCE [LARGE SCALE GENOMIC DNA]</scope>
    <source>
        <strain evidence="2 3">KCTC 42856</strain>
    </source>
</reference>
<dbReference type="RefSeq" id="WP_170156680.1">
    <property type="nucleotide sequence ID" value="NZ_CP013729.1"/>
</dbReference>
<evidence type="ECO:0000256" key="1">
    <source>
        <dbReference type="SAM" id="MobiDB-lite"/>
    </source>
</evidence>
<sequence length="69" mass="7290">MTKPRSASDFPPGLQGGLEHDSEDHRLGETGQTGPEAPGDVDRSHAGADRASDSSKIPPARPQQSRREG</sequence>
<feature type="compositionally biased region" description="Basic and acidic residues" evidence="1">
    <location>
        <begin position="40"/>
        <end position="53"/>
    </location>
</feature>
<proteinExistence type="predicted"/>
<keyword evidence="3" id="KW-1185">Reference proteome</keyword>
<dbReference type="EMBL" id="CP013729">
    <property type="protein sequence ID" value="ALV05574.1"/>
    <property type="molecule type" value="Genomic_DNA"/>
</dbReference>
<accession>A0A0U3CW51</accession>
<dbReference type="KEGG" id="rdp:RD2015_1081"/>
<name>A0A0U3CW51_9BURK</name>
<feature type="region of interest" description="Disordered" evidence="1">
    <location>
        <begin position="1"/>
        <end position="69"/>
    </location>
</feature>